<gene>
    <name evidence="2" type="ORF">GCM10022423_29100</name>
</gene>
<reference evidence="3" key="1">
    <citation type="journal article" date="2019" name="Int. J. Syst. Evol. Microbiol.">
        <title>The Global Catalogue of Microorganisms (GCM) 10K type strain sequencing project: providing services to taxonomists for standard genome sequencing and annotation.</title>
        <authorList>
            <consortium name="The Broad Institute Genomics Platform"/>
            <consortium name="The Broad Institute Genome Sequencing Center for Infectious Disease"/>
            <person name="Wu L."/>
            <person name="Ma J."/>
        </authorList>
    </citation>
    <scope>NUCLEOTIDE SEQUENCE [LARGE SCALE GENOMIC DNA]</scope>
    <source>
        <strain evidence="3">JCM 17337</strain>
    </source>
</reference>
<comment type="caution">
    <text evidence="2">The sequence shown here is derived from an EMBL/GenBank/DDBJ whole genome shotgun (WGS) entry which is preliminary data.</text>
</comment>
<proteinExistence type="predicted"/>
<keyword evidence="1" id="KW-1133">Transmembrane helix</keyword>
<dbReference type="EMBL" id="BAABDU010000004">
    <property type="protein sequence ID" value="GAA3772872.1"/>
    <property type="molecule type" value="Genomic_DNA"/>
</dbReference>
<accession>A0ABP7GRZ8</accession>
<dbReference type="Proteomes" id="UP001500748">
    <property type="component" value="Unassembled WGS sequence"/>
</dbReference>
<evidence type="ECO:0000313" key="2">
    <source>
        <dbReference type="EMBL" id="GAA3772872.1"/>
    </source>
</evidence>
<organism evidence="2 3">
    <name type="scientific">Flavobacterium ginsengiterrae</name>
    <dbReference type="NCBI Taxonomy" id="871695"/>
    <lineage>
        <taxon>Bacteria</taxon>
        <taxon>Pseudomonadati</taxon>
        <taxon>Bacteroidota</taxon>
        <taxon>Flavobacteriia</taxon>
        <taxon>Flavobacteriales</taxon>
        <taxon>Flavobacteriaceae</taxon>
        <taxon>Flavobacterium</taxon>
    </lineage>
</organism>
<keyword evidence="1" id="KW-0812">Transmembrane</keyword>
<keyword evidence="1" id="KW-0472">Membrane</keyword>
<dbReference type="RefSeq" id="WP_345145364.1">
    <property type="nucleotide sequence ID" value="NZ_BAABDU010000004.1"/>
</dbReference>
<keyword evidence="3" id="KW-1185">Reference proteome</keyword>
<evidence type="ECO:0000256" key="1">
    <source>
        <dbReference type="SAM" id="Phobius"/>
    </source>
</evidence>
<evidence type="ECO:0000313" key="3">
    <source>
        <dbReference type="Proteomes" id="UP001500748"/>
    </source>
</evidence>
<sequence length="122" mass="13637">MNRLTRDLSNSQLKFSVIIFAALGTILCVYNALSGFVSESQKSMNIDAVKMLKPAYSDEGGHMHSLDLPFNKYVERSNISRYIDSLINAADLTDLSKNQYSIAEDFSISPKLKSTNSSNYKK</sequence>
<name>A0ABP7GRZ8_9FLAO</name>
<feature type="transmembrane region" description="Helical" evidence="1">
    <location>
        <begin position="12"/>
        <end position="33"/>
    </location>
</feature>
<protein>
    <submittedName>
        <fullName evidence="2">Uncharacterized protein</fullName>
    </submittedName>
</protein>